<feature type="compositionally biased region" description="Low complexity" evidence="8">
    <location>
        <begin position="559"/>
        <end position="580"/>
    </location>
</feature>
<dbReference type="GO" id="GO:0006357">
    <property type="term" value="P:regulation of transcription by RNA polymerase II"/>
    <property type="evidence" value="ECO:0007669"/>
    <property type="project" value="TreeGrafter"/>
</dbReference>
<evidence type="ECO:0000256" key="6">
    <source>
        <dbReference type="ARBA" id="ARBA00023242"/>
    </source>
</evidence>
<dbReference type="InterPro" id="IPR011011">
    <property type="entry name" value="Znf_FYVE_PHD"/>
</dbReference>
<feature type="compositionally biased region" description="Basic and acidic residues" evidence="8">
    <location>
        <begin position="98"/>
        <end position="123"/>
    </location>
</feature>
<evidence type="ECO:0000256" key="2">
    <source>
        <dbReference type="ARBA" id="ARBA00022723"/>
    </source>
</evidence>
<dbReference type="Gene3D" id="2.30.30.140">
    <property type="match status" value="1"/>
</dbReference>
<feature type="compositionally biased region" description="Polar residues" evidence="8">
    <location>
        <begin position="266"/>
        <end position="280"/>
    </location>
</feature>
<accession>A0A401PIQ0</accession>
<feature type="domain" description="C2H2-type" evidence="9">
    <location>
        <begin position="376"/>
        <end position="406"/>
    </location>
</feature>
<keyword evidence="2" id="KW-0479">Metal-binding</keyword>
<feature type="region of interest" description="Disordered" evidence="8">
    <location>
        <begin position="535"/>
        <end position="581"/>
    </location>
</feature>
<evidence type="ECO:0000256" key="7">
    <source>
        <dbReference type="PROSITE-ProRule" id="PRU00042"/>
    </source>
</evidence>
<keyword evidence="3" id="KW-0677">Repeat</keyword>
<feature type="compositionally biased region" description="Polar residues" evidence="8">
    <location>
        <begin position="287"/>
        <end position="297"/>
    </location>
</feature>
<feature type="compositionally biased region" description="Basic and acidic residues" evidence="8">
    <location>
        <begin position="256"/>
        <end position="265"/>
    </location>
</feature>
<keyword evidence="11" id="KW-1185">Reference proteome</keyword>
<dbReference type="STRING" id="75743.A0A401PIQ0"/>
<dbReference type="PROSITE" id="PS00028">
    <property type="entry name" value="ZINC_FINGER_C2H2_1"/>
    <property type="match status" value="1"/>
</dbReference>
<dbReference type="OrthoDB" id="161570at2759"/>
<organism evidence="10 11">
    <name type="scientific">Scyliorhinus torazame</name>
    <name type="common">Cloudy catshark</name>
    <name type="synonym">Catulus torazame</name>
    <dbReference type="NCBI Taxonomy" id="75743"/>
    <lineage>
        <taxon>Eukaryota</taxon>
        <taxon>Metazoa</taxon>
        <taxon>Chordata</taxon>
        <taxon>Craniata</taxon>
        <taxon>Vertebrata</taxon>
        <taxon>Chondrichthyes</taxon>
        <taxon>Elasmobranchii</taxon>
        <taxon>Galeomorphii</taxon>
        <taxon>Galeoidea</taxon>
        <taxon>Carcharhiniformes</taxon>
        <taxon>Scyliorhinidae</taxon>
        <taxon>Scyliorhinus</taxon>
    </lineage>
</organism>
<name>A0A401PIQ0_SCYTO</name>
<dbReference type="FunFam" id="3.30.40.10:FF:000196">
    <property type="entry name" value="PHD finger protein 20 (Predicted)"/>
    <property type="match status" value="1"/>
</dbReference>
<reference evidence="10 11" key="1">
    <citation type="journal article" date="2018" name="Nat. Ecol. Evol.">
        <title>Shark genomes provide insights into elasmobranch evolution and the origin of vertebrates.</title>
        <authorList>
            <person name="Hara Y"/>
            <person name="Yamaguchi K"/>
            <person name="Onimaru K"/>
            <person name="Kadota M"/>
            <person name="Koyanagi M"/>
            <person name="Keeley SD"/>
            <person name="Tatsumi K"/>
            <person name="Tanaka K"/>
            <person name="Motone F"/>
            <person name="Kageyama Y"/>
            <person name="Nozu R"/>
            <person name="Adachi N"/>
            <person name="Nishimura O"/>
            <person name="Nakagawa R"/>
            <person name="Tanegashima C"/>
            <person name="Kiyatake I"/>
            <person name="Matsumoto R"/>
            <person name="Murakumo K"/>
            <person name="Nishida K"/>
            <person name="Terakita A"/>
            <person name="Kuratani S"/>
            <person name="Sato K"/>
            <person name="Hyodo S Kuraku.S."/>
        </authorList>
    </citation>
    <scope>NUCLEOTIDE SEQUENCE [LARGE SCALE GENOMIC DNA]</scope>
</reference>
<feature type="compositionally biased region" description="Basic and acidic residues" evidence="8">
    <location>
        <begin position="55"/>
        <end position="68"/>
    </location>
</feature>
<feature type="region of interest" description="Disordered" evidence="8">
    <location>
        <begin position="489"/>
        <end position="521"/>
    </location>
</feature>
<evidence type="ECO:0000256" key="3">
    <source>
        <dbReference type="ARBA" id="ARBA00022737"/>
    </source>
</evidence>
<feature type="compositionally biased region" description="Polar residues" evidence="8">
    <location>
        <begin position="440"/>
        <end position="450"/>
    </location>
</feature>
<feature type="compositionally biased region" description="Low complexity" evidence="8">
    <location>
        <begin position="137"/>
        <end position="148"/>
    </location>
</feature>
<evidence type="ECO:0000259" key="9">
    <source>
        <dbReference type="PROSITE" id="PS50157"/>
    </source>
</evidence>
<dbReference type="OMA" id="DEVCHRM"/>
<dbReference type="Proteomes" id="UP000288216">
    <property type="component" value="Unassembled WGS sequence"/>
</dbReference>
<dbReference type="GO" id="GO:0071339">
    <property type="term" value="C:MLL1 complex"/>
    <property type="evidence" value="ECO:0007669"/>
    <property type="project" value="TreeGrafter"/>
</dbReference>
<feature type="region of interest" description="Disordered" evidence="8">
    <location>
        <begin position="50"/>
        <end position="362"/>
    </location>
</feature>
<dbReference type="Pfam" id="PF20826">
    <property type="entry name" value="PHD_5"/>
    <property type="match status" value="1"/>
</dbReference>
<dbReference type="PROSITE" id="PS01359">
    <property type="entry name" value="ZF_PHD_1"/>
    <property type="match status" value="1"/>
</dbReference>
<feature type="region of interest" description="Disordered" evidence="8">
    <location>
        <begin position="404"/>
        <end position="461"/>
    </location>
</feature>
<feature type="compositionally biased region" description="Polar residues" evidence="8">
    <location>
        <begin position="340"/>
        <end position="359"/>
    </location>
</feature>
<sequence length="1008" mass="112989">MVQLGQRVLASFREAASAEGRGQAGRANCASYTVEFYDGVVQTVKKIHVKSVPKNSREKNAASGKNKENGSGTGRRKERLRERTSPSLIDEQVSEIKVVVKKEEEEEPVHQEAEQKPLHESSPERATQPKGSPEATPSQKSSPSSSEPGKPEERRKRGRPPTVGLAGSHSKGAACQQDCKPLPPRQEASGSGKRKSASDVSFQPKQTRHSKSSGGQRQPTVDQGQNQNRRRSLRLSSGDTNSSLIGSLTNGAETPSRTKDQEKVEQASSSEIPAQVQQPPSVKAKCSSDTVSSSSAPKGTASPKHQIDEAAKLDPPMPVSEPKDPPKEAAAPVVKRVPRSQNPNRYSREPLTNSTQNPESHLPPKALIIELDHNKFKCKIPECLKAFRKAKMLHYHMKYYHGVEKVEPDPSSPKRSMQTRGSCASEAESLLDSPKRRRTTSGSSQWSQNTSHRDSQPASTDLKAAKLNDKRRISAPSSLDIAAQTRLSLREKSKDHQSDRSHRERGFTESGTRERSKEKRFREFLKVKLKKKKKKKKKSKSEFSGSEENIDVSRDFPPKKSTFPSTRSSSSYKFPSSHKYTSLRSSESGYYVEGLKLEDISDDDPTSDSSTDSLLWSEDEYNQDVDVTTNPDETGDDSQLEIVRCVCEVEEENEFMIQCEDCLCWQHGVCMGLLEDSVPETYTCYICRDPSDQRLSSRYWYDKEWLSNGRMHGLGFLKENYSHQNSGKIVSTHQLLGDVHKVIEVLHGLQLKIYILKNKDQPDLKLWCKPWRVSSATIEKLRERQSAPSEDSNSGVNASAIAQCRAQNGTAERQSRVPMIEESYITNEHCYQKPRAYYPAAEQRLVVETRNSTLDEGIGRMRENGDETLVERFGRHIDDDTGTLELDLHLEQASHCKVHSSSAEEASPEVEQEKESCDLKEGGEEGGSDPQLQWQVNLLTHVESLQDEVCHRMDFIEKELDVLESWLDYSGELEPPDPLTRLPQLKHRMKQLLTDLGKVQQIASYCPV</sequence>
<dbReference type="SUPFAM" id="SSF57903">
    <property type="entry name" value="FYVE/PHD zinc finger"/>
    <property type="match status" value="1"/>
</dbReference>
<feature type="region of interest" description="Disordered" evidence="8">
    <location>
        <begin position="899"/>
        <end position="930"/>
    </location>
</feature>
<dbReference type="EMBL" id="BFAA01002239">
    <property type="protein sequence ID" value="GCB73006.1"/>
    <property type="molecule type" value="Genomic_DNA"/>
</dbReference>
<evidence type="ECO:0000313" key="10">
    <source>
        <dbReference type="EMBL" id="GCB73006.1"/>
    </source>
</evidence>
<dbReference type="Gene3D" id="3.30.40.10">
    <property type="entry name" value="Zinc/RING finger domain, C3HC4 (zinc finger)"/>
    <property type="match status" value="1"/>
</dbReference>
<feature type="compositionally biased region" description="Polar residues" evidence="8">
    <location>
        <begin position="239"/>
        <end position="255"/>
    </location>
</feature>
<dbReference type="PANTHER" id="PTHR15856">
    <property type="entry name" value="PHD FINGER PROTEIN 20-RELATED"/>
    <property type="match status" value="1"/>
</dbReference>
<comment type="subcellular location">
    <subcellularLocation>
        <location evidence="1">Nucleus</location>
    </subcellularLocation>
</comment>
<dbReference type="AlphaFoldDB" id="A0A401PIQ0"/>
<dbReference type="GO" id="GO:0008270">
    <property type="term" value="F:zinc ion binding"/>
    <property type="evidence" value="ECO:0007669"/>
    <property type="project" value="UniProtKB-KW"/>
</dbReference>
<dbReference type="InterPro" id="IPR043449">
    <property type="entry name" value="PHF20-like"/>
</dbReference>
<comment type="caution">
    <text evidence="10">The sequence shown here is derived from an EMBL/GenBank/DDBJ whole genome shotgun (WGS) entry which is preliminary data.</text>
</comment>
<dbReference type="InterPro" id="IPR019786">
    <property type="entry name" value="Zinc_finger_PHD-type_CS"/>
</dbReference>
<dbReference type="PROSITE" id="PS50157">
    <property type="entry name" value="ZINC_FINGER_C2H2_2"/>
    <property type="match status" value="1"/>
</dbReference>
<evidence type="ECO:0000256" key="4">
    <source>
        <dbReference type="ARBA" id="ARBA00022771"/>
    </source>
</evidence>
<keyword evidence="6" id="KW-0539">Nucleus</keyword>
<evidence type="ECO:0000256" key="8">
    <source>
        <dbReference type="SAM" id="MobiDB-lite"/>
    </source>
</evidence>
<evidence type="ECO:0000313" key="11">
    <source>
        <dbReference type="Proteomes" id="UP000288216"/>
    </source>
</evidence>
<keyword evidence="4 7" id="KW-0863">Zinc-finger</keyword>
<gene>
    <name evidence="10" type="ORF">scyTo_0006577</name>
</gene>
<feature type="compositionally biased region" description="Basic and acidic residues" evidence="8">
    <location>
        <begin position="911"/>
        <end position="923"/>
    </location>
</feature>
<dbReference type="InterPro" id="IPR013087">
    <property type="entry name" value="Znf_C2H2_type"/>
</dbReference>
<evidence type="ECO:0000256" key="1">
    <source>
        <dbReference type="ARBA" id="ARBA00004123"/>
    </source>
</evidence>
<protein>
    <recommendedName>
        <fullName evidence="9">C2H2-type domain-containing protein</fullName>
    </recommendedName>
</protein>
<dbReference type="GO" id="GO:0044545">
    <property type="term" value="C:NSL complex"/>
    <property type="evidence" value="ECO:0007669"/>
    <property type="project" value="TreeGrafter"/>
</dbReference>
<evidence type="ECO:0000256" key="5">
    <source>
        <dbReference type="ARBA" id="ARBA00022833"/>
    </source>
</evidence>
<feature type="compositionally biased region" description="Polar residues" evidence="8">
    <location>
        <begin position="413"/>
        <end position="422"/>
    </location>
</feature>
<dbReference type="PANTHER" id="PTHR15856:SF27">
    <property type="entry name" value="PHD FINGER PROTEIN 20"/>
    <property type="match status" value="1"/>
</dbReference>
<keyword evidence="5" id="KW-0862">Zinc</keyword>
<dbReference type="InterPro" id="IPR013083">
    <property type="entry name" value="Znf_RING/FYVE/PHD"/>
</dbReference>
<feature type="compositionally biased region" description="Polar residues" evidence="8">
    <location>
        <begin position="212"/>
        <end position="222"/>
    </location>
</feature>
<proteinExistence type="predicted"/>